<dbReference type="Proteomes" id="UP001196068">
    <property type="component" value="Unassembled WGS sequence"/>
</dbReference>
<dbReference type="PANTHER" id="PTHR44227:SF3">
    <property type="entry name" value="PROTEIN O-MANNOSYL-TRANSFERASE TMTC4"/>
    <property type="match status" value="1"/>
</dbReference>
<dbReference type="Pfam" id="PF05420">
    <property type="entry name" value="BCSC_C"/>
    <property type="match status" value="1"/>
</dbReference>
<reference evidence="14" key="1">
    <citation type="submission" date="2020-01" db="EMBL/GenBank/DDBJ databases">
        <authorList>
            <person name="Rat A."/>
        </authorList>
    </citation>
    <scope>NUCLEOTIDE SEQUENCE</scope>
    <source>
        <strain evidence="14">LMG 28251</strain>
    </source>
</reference>
<feature type="repeat" description="TPR" evidence="10">
    <location>
        <begin position="275"/>
        <end position="308"/>
    </location>
</feature>
<dbReference type="PANTHER" id="PTHR44227">
    <property type="match status" value="1"/>
</dbReference>
<gene>
    <name evidence="14" type="ORF">GXW79_05990</name>
</gene>
<dbReference type="GO" id="GO:0009279">
    <property type="term" value="C:cell outer membrane"/>
    <property type="evidence" value="ECO:0007669"/>
    <property type="project" value="UniProtKB-SubCell"/>
</dbReference>
<dbReference type="GO" id="GO:0000030">
    <property type="term" value="F:mannosyltransferase activity"/>
    <property type="evidence" value="ECO:0007669"/>
    <property type="project" value="TreeGrafter"/>
</dbReference>
<keyword evidence="8" id="KW-0472">Membrane</keyword>
<dbReference type="GO" id="GO:0006011">
    <property type="term" value="P:UDP-alpha-D-glucose metabolic process"/>
    <property type="evidence" value="ECO:0007669"/>
    <property type="project" value="InterPro"/>
</dbReference>
<feature type="domain" description="Cellulose synthase operon C C-terminal" evidence="13">
    <location>
        <begin position="893"/>
        <end position="1231"/>
    </location>
</feature>
<evidence type="ECO:0000256" key="6">
    <source>
        <dbReference type="ARBA" id="ARBA00022803"/>
    </source>
</evidence>
<keyword evidence="7" id="KW-0135">Cellulose biosynthesis</keyword>
<dbReference type="GO" id="GO:0030968">
    <property type="term" value="P:endoplasmic reticulum unfolded protein response"/>
    <property type="evidence" value="ECO:0007669"/>
    <property type="project" value="TreeGrafter"/>
</dbReference>
<proteinExistence type="inferred from homology"/>
<evidence type="ECO:0000256" key="2">
    <source>
        <dbReference type="ARBA" id="ARBA00005186"/>
    </source>
</evidence>
<dbReference type="GO" id="GO:0030244">
    <property type="term" value="P:cellulose biosynthetic process"/>
    <property type="evidence" value="ECO:0007669"/>
    <property type="project" value="UniProtKB-KW"/>
</dbReference>
<dbReference type="PROSITE" id="PS50005">
    <property type="entry name" value="TPR"/>
    <property type="match status" value="2"/>
</dbReference>
<dbReference type="RefSeq" id="WP_211873448.1">
    <property type="nucleotide sequence ID" value="NZ_JAAEDH010000005.1"/>
</dbReference>
<feature type="region of interest" description="Disordered" evidence="11">
    <location>
        <begin position="668"/>
        <end position="688"/>
    </location>
</feature>
<reference evidence="14" key="2">
    <citation type="journal article" date="2021" name="Syst. Appl. Microbiol.">
        <title>Roseomonas hellenica sp. nov., isolated from roots of wild-growing Alkanna tinctoria.</title>
        <authorList>
            <person name="Rat A."/>
            <person name="Naranjo H.D."/>
            <person name="Lebbe L."/>
            <person name="Cnockaert M."/>
            <person name="Krigas N."/>
            <person name="Grigoriadou K."/>
            <person name="Maloupa E."/>
            <person name="Willems A."/>
        </authorList>
    </citation>
    <scope>NUCLEOTIDE SEQUENCE</scope>
    <source>
        <strain evidence="14">LMG 28251</strain>
    </source>
</reference>
<evidence type="ECO:0000256" key="8">
    <source>
        <dbReference type="ARBA" id="ARBA00023136"/>
    </source>
</evidence>
<dbReference type="Gene3D" id="1.25.40.10">
    <property type="entry name" value="Tetratricopeptide repeat domain"/>
    <property type="match status" value="5"/>
</dbReference>
<keyword evidence="15" id="KW-1185">Reference proteome</keyword>
<keyword evidence="5" id="KW-0677">Repeat</keyword>
<organism evidence="14 15">
    <name type="scientific">Plastoroseomonas arctica</name>
    <dbReference type="NCBI Taxonomy" id="1509237"/>
    <lineage>
        <taxon>Bacteria</taxon>
        <taxon>Pseudomonadati</taxon>
        <taxon>Pseudomonadota</taxon>
        <taxon>Alphaproteobacteria</taxon>
        <taxon>Acetobacterales</taxon>
        <taxon>Acetobacteraceae</taxon>
        <taxon>Plastoroseomonas</taxon>
    </lineage>
</organism>
<feature type="signal peptide" evidence="12">
    <location>
        <begin position="1"/>
        <end position="22"/>
    </location>
</feature>
<sequence length="1232" mass="130759">MRILNSAGLALLAGIAATPGLAQPAAGPGVDPIRALVQQGEFWLRQSRFDVALRSFRRVLDVQPDNGAALAGAAQAEAALGNREAAEALTARLRATIQRSDPLLAQTEGALRTAAAGPEQLAEARRLGQAGRTADAARAYRRIFGDGVPPDGFAVEVYSTLAGTPDGRREGMAGLAEQVRRRPNDVRAQLAYAQALSWTPDTRSQGIERLRLLAQQRPPEPALLQAWRQALIWTGPIPEAQREMEAFLAIAPNDPVIAELLAATRDPGRRRDDAAAEARRLGFERLEGSRTRDAVSAFEQALARNPNDADALGGLGVARLREGRARDARDLLGRAMAADPVGAPRWQRAFDGAAYGIDIEEARRQMRTGQMTGAETLLQAAIRRDVTDRSEAQTLLGDILLRRGDNAQAEAQYRAALQSRAGQVEAATGLSRALRAQNRGAEADEVARQIPRSPPGEIAAVPGAAQRAQAARASDPETAMALLRAAIAANPNDPWGRLDLARLLLRQGRGAEARALMEERLDRGGAETLFAAALYAEAEGRSEDAATLIARIPPGARTADMARLVARSRGNAEVDAAANDLAGGSLFVARQRLLAIAARQDPSGAQAAAVIRAFGRANDSRGADEAYRVAIAASRGGLSTAARLTLAGAMLEAGLDQQALALGREVARDPRASADDRRQAEGLQTGAAIRNADRLNRAGDQAGGFDALRPVLTQNPNDPAANAALARLYQGARRPVEAAQVAETVLARDPRNLDARQVAIDAAIQSRDLRRAEALVAEARVLAPSEARVSIMEARVARASGDPRRATQALELATEQRRAATGGDARGVTSVAFSDSGNPFRPRSGAFSPVLPTRDPIGAEIARELAAVQDSSRVTFAAEPNVRARSGTTGLDRLTEISAGIEARGPLAGGDVSVRATPVLADAGSLERDPNTLRRYGGNALAGPGGGTAPRSNSAEGVGFGVQYRREGLVIDAGTTPIGFPRTEFVGGIEISPAIGSNLRIRALAERRAVTDSLLSWAGIRDTQSGRDFGGVIRTGGRAQLEYGQGPVTLYAGGGYSSFSGQGVQDNTRYEAGAGLGYRVWRDEESELTTGVDIAHFGYQRNLRFFTLGHGGYFSPQSYTALTVPLDWRGRSGDLTWRLGASLGFASFREDAAPYFPGNAALQGRLEGAARSDGTLVTQYPSQSQSGVVASVRGDLEYRINQQIRVGGLLRFERTADFNETRGLMYLRYALE</sequence>
<dbReference type="InterPro" id="IPR003921">
    <property type="entry name" value="Cell_synth_C"/>
</dbReference>
<dbReference type="Pfam" id="PF13432">
    <property type="entry name" value="TPR_16"/>
    <property type="match status" value="1"/>
</dbReference>
<evidence type="ECO:0000259" key="13">
    <source>
        <dbReference type="Pfam" id="PF05420"/>
    </source>
</evidence>
<dbReference type="SMART" id="SM00028">
    <property type="entry name" value="TPR"/>
    <property type="match status" value="5"/>
</dbReference>
<name>A0AAF1K0H8_9PROT</name>
<evidence type="ECO:0000256" key="9">
    <source>
        <dbReference type="ARBA" id="ARBA00023237"/>
    </source>
</evidence>
<dbReference type="PRINTS" id="PR01441">
    <property type="entry name" value="CELLSNTHASEC"/>
</dbReference>
<evidence type="ECO:0000256" key="12">
    <source>
        <dbReference type="SAM" id="SignalP"/>
    </source>
</evidence>
<dbReference type="InterPro" id="IPR011990">
    <property type="entry name" value="TPR-like_helical_dom_sf"/>
</dbReference>
<dbReference type="InterPro" id="IPR008410">
    <property type="entry name" value="BCSC_C"/>
</dbReference>
<accession>A0AAF1K0H8</accession>
<dbReference type="GO" id="GO:0035269">
    <property type="term" value="P:protein O-linked glycosylation via mannose"/>
    <property type="evidence" value="ECO:0007669"/>
    <property type="project" value="TreeGrafter"/>
</dbReference>
<evidence type="ECO:0000256" key="1">
    <source>
        <dbReference type="ARBA" id="ARBA00004339"/>
    </source>
</evidence>
<comment type="pathway">
    <text evidence="2">Glycan metabolism; bacterial cellulose biosynthesis.</text>
</comment>
<feature type="compositionally biased region" description="Basic and acidic residues" evidence="11">
    <location>
        <begin position="668"/>
        <end position="680"/>
    </location>
</feature>
<evidence type="ECO:0000256" key="7">
    <source>
        <dbReference type="ARBA" id="ARBA00022916"/>
    </source>
</evidence>
<feature type="repeat" description="TPR" evidence="10">
    <location>
        <begin position="33"/>
        <end position="66"/>
    </location>
</feature>
<keyword evidence="9" id="KW-0998">Cell outer membrane</keyword>
<evidence type="ECO:0000313" key="15">
    <source>
        <dbReference type="Proteomes" id="UP001196068"/>
    </source>
</evidence>
<evidence type="ECO:0000256" key="10">
    <source>
        <dbReference type="PROSITE-ProRule" id="PRU00339"/>
    </source>
</evidence>
<dbReference type="SUPFAM" id="SSF48452">
    <property type="entry name" value="TPR-like"/>
    <property type="match status" value="3"/>
</dbReference>
<protein>
    <submittedName>
        <fullName evidence="14">Tetratricopeptide repeat protein</fullName>
    </submittedName>
</protein>
<keyword evidence="6 10" id="KW-0802">TPR repeat</keyword>
<evidence type="ECO:0000256" key="5">
    <source>
        <dbReference type="ARBA" id="ARBA00022737"/>
    </source>
</evidence>
<evidence type="ECO:0000256" key="11">
    <source>
        <dbReference type="SAM" id="MobiDB-lite"/>
    </source>
</evidence>
<feature type="chain" id="PRO_5041937665" evidence="12">
    <location>
        <begin position="23"/>
        <end position="1232"/>
    </location>
</feature>
<evidence type="ECO:0000256" key="3">
    <source>
        <dbReference type="ARBA" id="ARBA00005886"/>
    </source>
</evidence>
<comment type="caution">
    <text evidence="14">The sequence shown here is derived from an EMBL/GenBank/DDBJ whole genome shotgun (WGS) entry which is preliminary data.</text>
</comment>
<keyword evidence="4 12" id="KW-0732">Signal</keyword>
<dbReference type="EMBL" id="JAAEDH010000005">
    <property type="protein sequence ID" value="MBR0654624.1"/>
    <property type="molecule type" value="Genomic_DNA"/>
</dbReference>
<evidence type="ECO:0000313" key="14">
    <source>
        <dbReference type="EMBL" id="MBR0654624.1"/>
    </source>
</evidence>
<dbReference type="Pfam" id="PF14559">
    <property type="entry name" value="TPR_19"/>
    <property type="match status" value="3"/>
</dbReference>
<evidence type="ECO:0000256" key="4">
    <source>
        <dbReference type="ARBA" id="ARBA00022729"/>
    </source>
</evidence>
<dbReference type="InterPro" id="IPR019734">
    <property type="entry name" value="TPR_rpt"/>
</dbReference>
<dbReference type="InterPro" id="IPR052346">
    <property type="entry name" value="O-mannosyl-transferase_TMTC"/>
</dbReference>
<dbReference type="AlphaFoldDB" id="A0AAF1K0H8"/>
<comment type="subcellular location">
    <subcellularLocation>
        <location evidence="1">Cell outer membrane</location>
        <topology evidence="1">Peripheral membrane protein</topology>
    </subcellularLocation>
</comment>
<comment type="similarity">
    <text evidence="3">Belongs to the AcsC/BcsC family.</text>
</comment>